<reference evidence="1 2" key="2">
    <citation type="submission" date="2020-03" db="EMBL/GenBank/DDBJ databases">
        <authorList>
            <person name="Ichikawa N."/>
            <person name="Kimura A."/>
            <person name="Kitahashi Y."/>
            <person name="Uohara A."/>
        </authorList>
    </citation>
    <scope>NUCLEOTIDE SEQUENCE [LARGE SCALE GENOMIC DNA]</scope>
    <source>
        <strain evidence="1 2">NBRC 108638</strain>
    </source>
</reference>
<dbReference type="SUPFAM" id="SSF54909">
    <property type="entry name" value="Dimeric alpha+beta barrel"/>
    <property type="match status" value="1"/>
</dbReference>
<dbReference type="AlphaFoldDB" id="A0A6V8KUX7"/>
<dbReference type="Gene3D" id="3.30.70.100">
    <property type="match status" value="1"/>
</dbReference>
<evidence type="ECO:0000313" key="2">
    <source>
        <dbReference type="Proteomes" id="UP000482960"/>
    </source>
</evidence>
<dbReference type="EMBL" id="BLPG01000001">
    <property type="protein sequence ID" value="GFJ87250.1"/>
    <property type="molecule type" value="Genomic_DNA"/>
</dbReference>
<protein>
    <recommendedName>
        <fullName evidence="3">ABM domain-containing protein</fullName>
    </recommendedName>
</protein>
<dbReference type="Proteomes" id="UP000482960">
    <property type="component" value="Unassembled WGS sequence"/>
</dbReference>
<organism evidence="1 2">
    <name type="scientific">Phytohabitans rumicis</name>
    <dbReference type="NCBI Taxonomy" id="1076125"/>
    <lineage>
        <taxon>Bacteria</taxon>
        <taxon>Bacillati</taxon>
        <taxon>Actinomycetota</taxon>
        <taxon>Actinomycetes</taxon>
        <taxon>Micromonosporales</taxon>
        <taxon>Micromonosporaceae</taxon>
    </lineage>
</organism>
<accession>A0A6V8KUX7</accession>
<evidence type="ECO:0000313" key="1">
    <source>
        <dbReference type="EMBL" id="GFJ87250.1"/>
    </source>
</evidence>
<sequence length="100" mass="11570">MDEHFVWMTTRRIRPGTLADFERAWRPPSTPSGMLRAYAFWSEDGLEIIGVSFWDSRDSCDAWRASEAEARRREAMAPYVIEERESLYRGRELGIPLGSG</sequence>
<name>A0A6V8KUX7_9ACTN</name>
<keyword evidence="2" id="KW-1185">Reference proteome</keyword>
<dbReference type="InterPro" id="IPR011008">
    <property type="entry name" value="Dimeric_a/b-barrel"/>
</dbReference>
<evidence type="ECO:0008006" key="3">
    <source>
        <dbReference type="Google" id="ProtNLM"/>
    </source>
</evidence>
<reference evidence="1 2" key="1">
    <citation type="submission" date="2020-03" db="EMBL/GenBank/DDBJ databases">
        <title>Whole genome shotgun sequence of Phytohabitans rumicis NBRC 108638.</title>
        <authorList>
            <person name="Komaki H."/>
            <person name="Tamura T."/>
        </authorList>
    </citation>
    <scope>NUCLEOTIDE SEQUENCE [LARGE SCALE GENOMIC DNA]</scope>
    <source>
        <strain evidence="1 2">NBRC 108638</strain>
    </source>
</reference>
<gene>
    <name evidence="1" type="ORF">Prum_008920</name>
</gene>
<proteinExistence type="predicted"/>
<dbReference type="RefSeq" id="WP_173074132.1">
    <property type="nucleotide sequence ID" value="NZ_BAABJB010000016.1"/>
</dbReference>
<comment type="caution">
    <text evidence="1">The sequence shown here is derived from an EMBL/GenBank/DDBJ whole genome shotgun (WGS) entry which is preliminary data.</text>
</comment>